<dbReference type="Pfam" id="PF07728">
    <property type="entry name" value="AAA_5"/>
    <property type="match status" value="1"/>
</dbReference>
<dbReference type="CDD" id="cd00009">
    <property type="entry name" value="AAA"/>
    <property type="match status" value="1"/>
</dbReference>
<reference evidence="2" key="1">
    <citation type="submission" date="2019-03" db="EMBL/GenBank/DDBJ databases">
        <title>Lake Tanganyika Metagenome-Assembled Genomes (MAGs).</title>
        <authorList>
            <person name="Tran P."/>
        </authorList>
    </citation>
    <scope>NUCLEOTIDE SEQUENCE</scope>
    <source>
        <strain evidence="2">K_DeepCast_65m_m2_066</strain>
    </source>
</reference>
<proteinExistence type="predicted"/>
<dbReference type="PANTHER" id="PTHR42759">
    <property type="entry name" value="MOXR FAMILY PROTEIN"/>
    <property type="match status" value="1"/>
</dbReference>
<organism evidence="2 3">
    <name type="scientific">Tectimicrobiota bacterium</name>
    <dbReference type="NCBI Taxonomy" id="2528274"/>
    <lineage>
        <taxon>Bacteria</taxon>
        <taxon>Pseudomonadati</taxon>
        <taxon>Nitrospinota/Tectimicrobiota group</taxon>
        <taxon>Candidatus Tectimicrobiota</taxon>
    </lineage>
</organism>
<comment type="caution">
    <text evidence="2">The sequence shown here is derived from an EMBL/GenBank/DDBJ whole genome shotgun (WGS) entry which is preliminary data.</text>
</comment>
<dbReference type="PANTHER" id="PTHR42759:SF1">
    <property type="entry name" value="MAGNESIUM-CHELATASE SUBUNIT CHLD"/>
    <property type="match status" value="1"/>
</dbReference>
<evidence type="ECO:0000313" key="3">
    <source>
        <dbReference type="Proteomes" id="UP000712673"/>
    </source>
</evidence>
<dbReference type="GO" id="GO:0005524">
    <property type="term" value="F:ATP binding"/>
    <property type="evidence" value="ECO:0007669"/>
    <property type="project" value="InterPro"/>
</dbReference>
<feature type="domain" description="AAA+ ATPase" evidence="1">
    <location>
        <begin position="100"/>
        <end position="247"/>
    </location>
</feature>
<dbReference type="SMART" id="SM00382">
    <property type="entry name" value="AAA"/>
    <property type="match status" value="1"/>
</dbReference>
<dbReference type="AlphaFoldDB" id="A0A938B102"/>
<dbReference type="EMBL" id="VGLS01000017">
    <property type="protein sequence ID" value="MBM3222404.1"/>
    <property type="molecule type" value="Genomic_DNA"/>
</dbReference>
<accession>A0A938B102</accession>
<evidence type="ECO:0000313" key="2">
    <source>
        <dbReference type="EMBL" id="MBM3222404.1"/>
    </source>
</evidence>
<sequence>MMPVVYPSSQDMRVQMLPHSLGHCVSRVDKSPPSMPSYTHTFAVSHPLNRCRMPVQDARGKIRDMYALISERLYFNRPDMALQGESANATLLLSLLTALIGGKALIIGEPGLGKTTAAEYICSLLYCLPLGVIWSGGVSGHPEQTEEKIVGRPNLGKLNQGEEVVVWSLFARLPVKIVDEINRLPETKQSLILDGLERGKWEYLNQGLINDEFCLFATANYQDQGTNTLVPPLLDRFDVVVESKHPGANIAALIGQSAARDTLLRHPDSEAAFFEALQGPRHGKKAADLEPLHRRFAKTVHERCGLTMLSQAERQAVRQDIAALSMTLEANALLRMTLAELSFCCKYGQKRSSEVCDEGCHYTGYLCYEVRNCASNRLPSSVYRYAQALAWWCGSPQVDVEHM</sequence>
<dbReference type="InterPro" id="IPR050764">
    <property type="entry name" value="CbbQ/NirQ/NorQ/GpvN"/>
</dbReference>
<dbReference type="Proteomes" id="UP000712673">
    <property type="component" value="Unassembled WGS sequence"/>
</dbReference>
<protein>
    <recommendedName>
        <fullName evidence="1">AAA+ ATPase domain-containing protein</fullName>
    </recommendedName>
</protein>
<gene>
    <name evidence="2" type="ORF">FJZ47_01175</name>
</gene>
<dbReference type="Gene3D" id="3.40.50.300">
    <property type="entry name" value="P-loop containing nucleotide triphosphate hydrolases"/>
    <property type="match status" value="1"/>
</dbReference>
<dbReference type="InterPro" id="IPR011704">
    <property type="entry name" value="ATPase_dyneun-rel_AAA"/>
</dbReference>
<dbReference type="InterPro" id="IPR003593">
    <property type="entry name" value="AAA+_ATPase"/>
</dbReference>
<dbReference type="InterPro" id="IPR027417">
    <property type="entry name" value="P-loop_NTPase"/>
</dbReference>
<dbReference type="GO" id="GO:0016887">
    <property type="term" value="F:ATP hydrolysis activity"/>
    <property type="evidence" value="ECO:0007669"/>
    <property type="project" value="InterPro"/>
</dbReference>
<evidence type="ECO:0000259" key="1">
    <source>
        <dbReference type="SMART" id="SM00382"/>
    </source>
</evidence>
<name>A0A938B102_UNCTE</name>
<dbReference type="SUPFAM" id="SSF52540">
    <property type="entry name" value="P-loop containing nucleoside triphosphate hydrolases"/>
    <property type="match status" value="1"/>
</dbReference>
<feature type="non-terminal residue" evidence="2">
    <location>
        <position position="403"/>
    </location>
</feature>